<keyword evidence="1" id="KW-0472">Membrane</keyword>
<sequence>MQVVQHADANGCLTLCDKVVLFGKEDKWAIIALVWVYIVTPGSVATGQAFWQRGNMVVGCA</sequence>
<proteinExistence type="predicted"/>
<reference evidence="2 3" key="1">
    <citation type="submission" date="2018-08" db="EMBL/GenBank/DDBJ databases">
        <title>Chitinophagaceae sp. K23C18032701, a novel bacterium isolated from forest soil.</title>
        <authorList>
            <person name="Wang C."/>
        </authorList>
    </citation>
    <scope>NUCLEOTIDE SEQUENCE [LARGE SCALE GENOMIC DNA]</scope>
    <source>
        <strain evidence="2 3">K23C18032701</strain>
    </source>
</reference>
<dbReference type="EMBL" id="QTJU01000003">
    <property type="protein sequence ID" value="RFM28274.1"/>
    <property type="molecule type" value="Genomic_DNA"/>
</dbReference>
<name>A0A3E1NKC0_9BACT</name>
<organism evidence="2 3">
    <name type="scientific">Deminuibacter soli</name>
    <dbReference type="NCBI Taxonomy" id="2291815"/>
    <lineage>
        <taxon>Bacteria</taxon>
        <taxon>Pseudomonadati</taxon>
        <taxon>Bacteroidota</taxon>
        <taxon>Chitinophagia</taxon>
        <taxon>Chitinophagales</taxon>
        <taxon>Chitinophagaceae</taxon>
        <taxon>Deminuibacter</taxon>
    </lineage>
</organism>
<evidence type="ECO:0000256" key="1">
    <source>
        <dbReference type="SAM" id="Phobius"/>
    </source>
</evidence>
<gene>
    <name evidence="2" type="ORF">DXN05_12235</name>
</gene>
<feature type="transmembrane region" description="Helical" evidence="1">
    <location>
        <begin position="28"/>
        <end position="51"/>
    </location>
</feature>
<dbReference type="Proteomes" id="UP000261284">
    <property type="component" value="Unassembled WGS sequence"/>
</dbReference>
<keyword evidence="1" id="KW-1133">Transmembrane helix</keyword>
<protein>
    <submittedName>
        <fullName evidence="2">Uncharacterized protein</fullName>
    </submittedName>
</protein>
<comment type="caution">
    <text evidence="2">The sequence shown here is derived from an EMBL/GenBank/DDBJ whole genome shotgun (WGS) entry which is preliminary data.</text>
</comment>
<evidence type="ECO:0000313" key="3">
    <source>
        <dbReference type="Proteomes" id="UP000261284"/>
    </source>
</evidence>
<evidence type="ECO:0000313" key="2">
    <source>
        <dbReference type="EMBL" id="RFM28274.1"/>
    </source>
</evidence>
<keyword evidence="3" id="KW-1185">Reference proteome</keyword>
<keyword evidence="1" id="KW-0812">Transmembrane</keyword>
<dbReference type="AlphaFoldDB" id="A0A3E1NKC0"/>
<accession>A0A3E1NKC0</accession>